<dbReference type="Pfam" id="PF00229">
    <property type="entry name" value="TNF"/>
    <property type="match status" value="1"/>
</dbReference>
<comment type="caution">
    <text evidence="7">The sequence shown here is derived from an EMBL/GenBank/DDBJ whole genome shotgun (WGS) entry which is preliminary data.</text>
</comment>
<protein>
    <submittedName>
        <fullName evidence="7">TNF14 factor</fullName>
    </submittedName>
</protein>
<accession>A0ABS2YS96</accession>
<name>A0ABS2YS96_POLSE</name>
<comment type="similarity">
    <text evidence="2">Belongs to the tumor necrosis factor family.</text>
</comment>
<organism evidence="7 8">
    <name type="scientific">Polypterus senegalus</name>
    <name type="common">Senegal bichir</name>
    <dbReference type="NCBI Taxonomy" id="55291"/>
    <lineage>
        <taxon>Eukaryota</taxon>
        <taxon>Metazoa</taxon>
        <taxon>Chordata</taxon>
        <taxon>Craniata</taxon>
        <taxon>Vertebrata</taxon>
        <taxon>Euteleostomi</taxon>
        <taxon>Actinopterygii</taxon>
        <taxon>Polypteriformes</taxon>
        <taxon>Polypteridae</taxon>
        <taxon>Polypterus</taxon>
    </lineage>
</organism>
<dbReference type="PANTHER" id="PTHR11471:SF34">
    <property type="entry name" value="TUMOR NECROSIS FACTOR LIGAND SUPERFAMILY MEMBER 14"/>
    <property type="match status" value="1"/>
</dbReference>
<dbReference type="SUPFAM" id="SSF49842">
    <property type="entry name" value="TNF-like"/>
    <property type="match status" value="1"/>
</dbReference>
<gene>
    <name evidence="7" type="primary">Tnfsf14</name>
    <name evidence="7" type="ORF">GTO92_0021235</name>
</gene>
<feature type="domain" description="THD" evidence="6">
    <location>
        <begin position="67"/>
        <end position="215"/>
    </location>
</feature>
<evidence type="ECO:0000256" key="1">
    <source>
        <dbReference type="ARBA" id="ARBA00004370"/>
    </source>
</evidence>
<sequence length="215" mass="24508">MSDPNVYPSVFVVDGKVNPVSFPPDRRRAHKVNTHLLVLYVLVILAFSGLAIEGYYLFTYRTKQDSDPAGYDTQQQIGGCNCSSPGTAGPLKWESKLGEAFTNEVDYTENGGLLIKHEGFYYIYSKVFYGEIACKQKHTYFSHAICKKMPWYKKEIELMQMKKFYCIDSAGQWLANSYLGGVFHLQPDEEIYVKVDNKELVRLGTAENFFGVFQV</sequence>
<comment type="subcellular location">
    <subcellularLocation>
        <location evidence="1">Membrane</location>
    </subcellularLocation>
</comment>
<dbReference type="SMART" id="SM00207">
    <property type="entry name" value="TNF"/>
    <property type="match status" value="1"/>
</dbReference>
<evidence type="ECO:0000256" key="5">
    <source>
        <dbReference type="SAM" id="Phobius"/>
    </source>
</evidence>
<evidence type="ECO:0000313" key="7">
    <source>
        <dbReference type="EMBL" id="MBN3289328.1"/>
    </source>
</evidence>
<feature type="non-terminal residue" evidence="7">
    <location>
        <position position="215"/>
    </location>
</feature>
<evidence type="ECO:0000259" key="6">
    <source>
        <dbReference type="PROSITE" id="PS50049"/>
    </source>
</evidence>
<keyword evidence="5" id="KW-1133">Transmembrane helix</keyword>
<feature type="non-terminal residue" evidence="7">
    <location>
        <position position="1"/>
    </location>
</feature>
<dbReference type="Gene3D" id="2.60.120.40">
    <property type="match status" value="1"/>
</dbReference>
<dbReference type="InterPro" id="IPR006052">
    <property type="entry name" value="TNF_dom"/>
</dbReference>
<dbReference type="PROSITE" id="PS00251">
    <property type="entry name" value="THD_1"/>
    <property type="match status" value="1"/>
</dbReference>
<dbReference type="Proteomes" id="UP001166052">
    <property type="component" value="Unassembled WGS sequence"/>
</dbReference>
<proteinExistence type="inferred from homology"/>
<feature type="transmembrane region" description="Helical" evidence="5">
    <location>
        <begin position="36"/>
        <end position="58"/>
    </location>
</feature>
<dbReference type="EMBL" id="JAAWVN010002171">
    <property type="protein sequence ID" value="MBN3289328.1"/>
    <property type="molecule type" value="Genomic_DNA"/>
</dbReference>
<keyword evidence="4 5" id="KW-0472">Membrane</keyword>
<evidence type="ECO:0000256" key="2">
    <source>
        <dbReference type="ARBA" id="ARBA00008670"/>
    </source>
</evidence>
<keyword evidence="5" id="KW-0812">Transmembrane</keyword>
<reference evidence="7" key="1">
    <citation type="journal article" date="2021" name="Cell">
        <title>Tracing the genetic footprints of vertebrate landing in non-teleost ray-finned fishes.</title>
        <authorList>
            <person name="Bi X."/>
            <person name="Wang K."/>
            <person name="Yang L."/>
            <person name="Pan H."/>
            <person name="Jiang H."/>
            <person name="Wei Q."/>
            <person name="Fang M."/>
            <person name="Yu H."/>
            <person name="Zhu C."/>
            <person name="Cai Y."/>
            <person name="He Y."/>
            <person name="Gan X."/>
            <person name="Zeng H."/>
            <person name="Yu D."/>
            <person name="Zhu Y."/>
            <person name="Jiang H."/>
            <person name="Qiu Q."/>
            <person name="Yang H."/>
            <person name="Zhang Y.E."/>
            <person name="Wang W."/>
            <person name="Zhu M."/>
            <person name="He S."/>
            <person name="Zhang G."/>
        </authorList>
    </citation>
    <scope>NUCLEOTIDE SEQUENCE</scope>
    <source>
        <strain evidence="7">Bchr_001</strain>
    </source>
</reference>
<evidence type="ECO:0000256" key="3">
    <source>
        <dbReference type="ARBA" id="ARBA00022514"/>
    </source>
</evidence>
<evidence type="ECO:0000256" key="4">
    <source>
        <dbReference type="ARBA" id="ARBA00023136"/>
    </source>
</evidence>
<dbReference type="PROSITE" id="PS50049">
    <property type="entry name" value="THD_2"/>
    <property type="match status" value="1"/>
</dbReference>
<keyword evidence="3" id="KW-0202">Cytokine</keyword>
<evidence type="ECO:0000313" key="8">
    <source>
        <dbReference type="Proteomes" id="UP001166052"/>
    </source>
</evidence>
<dbReference type="InterPro" id="IPR008983">
    <property type="entry name" value="Tumour_necrosis_fac-like_dom"/>
</dbReference>
<dbReference type="CDD" id="cd00184">
    <property type="entry name" value="TNF"/>
    <property type="match status" value="1"/>
</dbReference>
<dbReference type="PANTHER" id="PTHR11471">
    <property type="entry name" value="TUMOR NECROSIS FACTOR FAMILY MEMBER"/>
    <property type="match status" value="1"/>
</dbReference>
<dbReference type="InterPro" id="IPR021184">
    <property type="entry name" value="TNF_CS"/>
</dbReference>
<keyword evidence="8" id="KW-1185">Reference proteome</keyword>